<dbReference type="PANTHER" id="PTHR34235">
    <property type="entry name" value="SLR1203 PROTEIN-RELATED"/>
    <property type="match status" value="1"/>
</dbReference>
<dbReference type="InterPro" id="IPR002636">
    <property type="entry name" value="DUF29"/>
</dbReference>
<reference evidence="1" key="1">
    <citation type="submission" date="2021-02" db="EMBL/GenBank/DDBJ databases">
        <title>Metagenome analyses of Stigonema ocellatum DSM 106950, Chlorogloea purpurea SAG 13.99 and Gomphosphaeria aponina DSM 107014.</title>
        <authorList>
            <person name="Marter P."/>
            <person name="Huang S."/>
        </authorList>
    </citation>
    <scope>NUCLEOTIDE SEQUENCE</scope>
    <source>
        <strain evidence="1">JP213</strain>
    </source>
</reference>
<organism evidence="1 2">
    <name type="scientific">Gomphosphaeria aponina SAG 52.96 = DSM 107014</name>
    <dbReference type="NCBI Taxonomy" id="1521640"/>
    <lineage>
        <taxon>Bacteria</taxon>
        <taxon>Bacillati</taxon>
        <taxon>Cyanobacteriota</taxon>
        <taxon>Cyanophyceae</taxon>
        <taxon>Oscillatoriophycideae</taxon>
        <taxon>Chroococcales</taxon>
        <taxon>Gomphosphaeriaceae</taxon>
        <taxon>Gomphosphaeria</taxon>
    </lineage>
</organism>
<proteinExistence type="predicted"/>
<dbReference type="EMBL" id="JADQBC010000003">
    <property type="protein sequence ID" value="MBR8826479.1"/>
    <property type="molecule type" value="Genomic_DNA"/>
</dbReference>
<protein>
    <submittedName>
        <fullName evidence="1">DUF29 domain-containing protein</fullName>
    </submittedName>
</protein>
<dbReference type="Gene3D" id="1.20.1220.20">
    <property type="entry name" value="Uncharcterised protein PF01724"/>
    <property type="match status" value="1"/>
</dbReference>
<evidence type="ECO:0000313" key="2">
    <source>
        <dbReference type="Proteomes" id="UP000767446"/>
    </source>
</evidence>
<gene>
    <name evidence="1" type="ORF">DSM107014_01000</name>
</gene>
<dbReference type="Proteomes" id="UP000767446">
    <property type="component" value="Unassembled WGS sequence"/>
</dbReference>
<dbReference type="Pfam" id="PF01724">
    <property type="entry name" value="DUF29"/>
    <property type="match status" value="1"/>
</dbReference>
<comment type="caution">
    <text evidence="1">The sequence shown here is derived from an EMBL/GenBank/DDBJ whole genome shotgun (WGS) entry which is preliminary data.</text>
</comment>
<sequence length="153" mass="18617">MVTELKQQEKSLYDTDYNLWVIETVKQLENRDFNSLDLENLIEEVLDLSKRDKRRLENLLTRLFEHLLKLRYWDSEKERNKGHWQGEIRNFRKQIKRQLEDSPSLKAYLKEILEECYRNSREIMSDRSQLPLDTFPATPIANFEEVLDEDWLP</sequence>
<dbReference type="PANTHER" id="PTHR34235:SF3">
    <property type="entry name" value="SLR1203 PROTEIN"/>
    <property type="match status" value="1"/>
</dbReference>
<name>A0A941GLT3_9CHRO</name>
<dbReference type="AlphaFoldDB" id="A0A941GLT3"/>
<evidence type="ECO:0000313" key="1">
    <source>
        <dbReference type="EMBL" id="MBR8826479.1"/>
    </source>
</evidence>
<accession>A0A941GLT3</accession>